<name>A0A517VBE8_9PLAN</name>
<accession>A0A517VBE8</accession>
<dbReference type="EMBL" id="CP036343">
    <property type="protein sequence ID" value="QDT90331.1"/>
    <property type="molecule type" value="Genomic_DNA"/>
</dbReference>
<evidence type="ECO:0000313" key="2">
    <source>
        <dbReference type="Proteomes" id="UP000316855"/>
    </source>
</evidence>
<proteinExistence type="predicted"/>
<sequence>MNTSSGISNQILTGCPAFILNTLLLSSIALTGKQLTDGSIA</sequence>
<protein>
    <submittedName>
        <fullName evidence="1">Uncharacterized protein</fullName>
    </submittedName>
</protein>
<reference evidence="1 2" key="1">
    <citation type="submission" date="2019-02" db="EMBL/GenBank/DDBJ databases">
        <title>Deep-cultivation of Planctomycetes and their phenomic and genomic characterization uncovers novel biology.</title>
        <authorList>
            <person name="Wiegand S."/>
            <person name="Jogler M."/>
            <person name="Boedeker C."/>
            <person name="Pinto D."/>
            <person name="Vollmers J."/>
            <person name="Rivas-Marin E."/>
            <person name="Kohn T."/>
            <person name="Peeters S.H."/>
            <person name="Heuer A."/>
            <person name="Rast P."/>
            <person name="Oberbeckmann S."/>
            <person name="Bunk B."/>
            <person name="Jeske O."/>
            <person name="Meyerdierks A."/>
            <person name="Storesund J.E."/>
            <person name="Kallscheuer N."/>
            <person name="Luecker S."/>
            <person name="Lage O.M."/>
            <person name="Pohl T."/>
            <person name="Merkel B.J."/>
            <person name="Hornburger P."/>
            <person name="Mueller R.-W."/>
            <person name="Bruemmer F."/>
            <person name="Labrenz M."/>
            <person name="Spormann A.M."/>
            <person name="Op den Camp H."/>
            <person name="Overmann J."/>
            <person name="Amann R."/>
            <person name="Jetten M.S.M."/>
            <person name="Mascher T."/>
            <person name="Medema M.H."/>
            <person name="Devos D.P."/>
            <person name="Kaster A.-K."/>
            <person name="Ovreas L."/>
            <person name="Rohde M."/>
            <person name="Galperin M.Y."/>
            <person name="Jogler C."/>
        </authorList>
    </citation>
    <scope>NUCLEOTIDE SEQUENCE [LARGE SCALE GENOMIC DNA]</scope>
    <source>
        <strain evidence="1 2">Pan161</strain>
    </source>
</reference>
<dbReference type="AlphaFoldDB" id="A0A517VBE8"/>
<dbReference type="Proteomes" id="UP000316855">
    <property type="component" value="Chromosome"/>
</dbReference>
<keyword evidence="2" id="KW-1185">Reference proteome</keyword>
<evidence type="ECO:0000313" key="1">
    <source>
        <dbReference type="EMBL" id="QDT90331.1"/>
    </source>
</evidence>
<dbReference type="KEGG" id="gax:Pan161_19810"/>
<organism evidence="1 2">
    <name type="scientific">Gimesia algae</name>
    <dbReference type="NCBI Taxonomy" id="2527971"/>
    <lineage>
        <taxon>Bacteria</taxon>
        <taxon>Pseudomonadati</taxon>
        <taxon>Planctomycetota</taxon>
        <taxon>Planctomycetia</taxon>
        <taxon>Planctomycetales</taxon>
        <taxon>Planctomycetaceae</taxon>
        <taxon>Gimesia</taxon>
    </lineage>
</organism>
<gene>
    <name evidence="1" type="ORF">Pan161_19810</name>
</gene>